<evidence type="ECO:0000313" key="3">
    <source>
        <dbReference type="EMBL" id="SER20893.1"/>
    </source>
</evidence>
<organism evidence="3 4">
    <name type="scientific">Flavobacterium frigoris</name>
    <dbReference type="NCBI Taxonomy" id="229204"/>
    <lineage>
        <taxon>Bacteria</taxon>
        <taxon>Pseudomonadati</taxon>
        <taxon>Bacteroidota</taxon>
        <taxon>Flavobacteriia</taxon>
        <taxon>Flavobacteriales</taxon>
        <taxon>Flavobacteriaceae</taxon>
        <taxon>Flavobacterium</taxon>
    </lineage>
</organism>
<comment type="similarity">
    <text evidence="1">Belongs to the AHA1 family.</text>
</comment>
<dbReference type="InterPro" id="IPR023393">
    <property type="entry name" value="START-like_dom_sf"/>
</dbReference>
<protein>
    <submittedName>
        <fullName evidence="3">Uncharacterized conserved protein YndB, AHSA1/START domain</fullName>
    </submittedName>
</protein>
<evidence type="ECO:0000256" key="1">
    <source>
        <dbReference type="ARBA" id="ARBA00006817"/>
    </source>
</evidence>
<reference evidence="4" key="1">
    <citation type="submission" date="2016-10" db="EMBL/GenBank/DDBJ databases">
        <authorList>
            <person name="Varghese N."/>
            <person name="Submissions S."/>
        </authorList>
    </citation>
    <scope>NUCLEOTIDE SEQUENCE [LARGE SCALE GENOMIC DNA]</scope>
    <source>
        <strain evidence="4">DSM 15719</strain>
    </source>
</reference>
<dbReference type="OrthoDB" id="384974at2"/>
<dbReference type="AlphaFoldDB" id="A0A1H9MCN5"/>
<dbReference type="RefSeq" id="WP_074723621.1">
    <property type="nucleotide sequence ID" value="NZ_CBCRVS010000029.1"/>
</dbReference>
<dbReference type="EMBL" id="FOFZ01000008">
    <property type="protein sequence ID" value="SER20893.1"/>
    <property type="molecule type" value="Genomic_DNA"/>
</dbReference>
<dbReference type="Gene3D" id="3.30.530.20">
    <property type="match status" value="1"/>
</dbReference>
<proteinExistence type="inferred from homology"/>
<dbReference type="Pfam" id="PF08327">
    <property type="entry name" value="AHSA1"/>
    <property type="match status" value="1"/>
</dbReference>
<feature type="domain" description="Activator of Hsp90 ATPase homologue 1/2-like C-terminal" evidence="2">
    <location>
        <begin position="16"/>
        <end position="139"/>
    </location>
</feature>
<dbReference type="SUPFAM" id="SSF55961">
    <property type="entry name" value="Bet v1-like"/>
    <property type="match status" value="1"/>
</dbReference>
<name>A0A1H9MCN5_FLAFI</name>
<dbReference type="Proteomes" id="UP000183658">
    <property type="component" value="Unassembled WGS sequence"/>
</dbReference>
<sequence length="152" mass="17851">MESNEKIVISVEVIIDAPVETVWKNWTTPKNIMLWNAASQDWHTTLADNDLRMDGIFCYKMEAKNGSAGFDFRGKYEVVQANEQISYVTDDGRKVKIFFTKEEYKTKVVQLFEAENENPIELQREGWQAILNNFKNYVEMHLQEISFSKWKV</sequence>
<gene>
    <name evidence="3" type="ORF">SAMN05444355_10825</name>
</gene>
<keyword evidence="4" id="KW-1185">Reference proteome</keyword>
<dbReference type="InterPro" id="IPR013538">
    <property type="entry name" value="ASHA1/2-like_C"/>
</dbReference>
<evidence type="ECO:0000313" key="4">
    <source>
        <dbReference type="Proteomes" id="UP000183658"/>
    </source>
</evidence>
<evidence type="ECO:0000259" key="2">
    <source>
        <dbReference type="Pfam" id="PF08327"/>
    </source>
</evidence>
<accession>A0A1H9MCN5</accession>